<reference evidence="3" key="2">
    <citation type="submission" date="2019-10" db="EMBL/GenBank/DDBJ databases">
        <title>Conservation and host-specific expression of non-tandemly repeated heterogenous ribosome RNA gene in arbuscular mycorrhizal fungi.</title>
        <authorList>
            <person name="Maeda T."/>
            <person name="Kobayashi Y."/>
            <person name="Nakagawa T."/>
            <person name="Ezawa T."/>
            <person name="Yamaguchi K."/>
            <person name="Bino T."/>
            <person name="Nishimoto Y."/>
            <person name="Shigenobu S."/>
            <person name="Kawaguchi M."/>
        </authorList>
    </citation>
    <scope>NUCLEOTIDE SEQUENCE</scope>
    <source>
        <strain evidence="3">HR1</strain>
    </source>
</reference>
<evidence type="ECO:0000313" key="2">
    <source>
        <dbReference type="EMBL" id="GBB84947.1"/>
    </source>
</evidence>
<reference evidence="2 4" key="1">
    <citation type="submission" date="2017-11" db="EMBL/GenBank/DDBJ databases">
        <title>The genome of Rhizophagus clarus HR1 reveals common genetic basis of auxotrophy among arbuscular mycorrhizal fungi.</title>
        <authorList>
            <person name="Kobayashi Y."/>
        </authorList>
    </citation>
    <scope>NUCLEOTIDE SEQUENCE [LARGE SCALE GENOMIC DNA]</scope>
    <source>
        <strain evidence="2 4">HR1</strain>
    </source>
</reference>
<evidence type="ECO:0000313" key="3">
    <source>
        <dbReference type="EMBL" id="GES96506.1"/>
    </source>
</evidence>
<proteinExistence type="predicted"/>
<dbReference type="Proteomes" id="UP000247702">
    <property type="component" value="Unassembled WGS sequence"/>
</dbReference>
<evidence type="ECO:0000313" key="4">
    <source>
        <dbReference type="Proteomes" id="UP000247702"/>
    </source>
</evidence>
<gene>
    <name evidence="3" type="ORF">RCL2_002313600</name>
    <name evidence="2" type="ORF">RclHR1_11520005</name>
</gene>
<protein>
    <submittedName>
        <fullName evidence="2">Uncharacterized protein</fullName>
    </submittedName>
</protein>
<feature type="compositionally biased region" description="Polar residues" evidence="1">
    <location>
        <begin position="20"/>
        <end position="39"/>
    </location>
</feature>
<comment type="caution">
    <text evidence="2">The sequence shown here is derived from an EMBL/GenBank/DDBJ whole genome shotgun (WGS) entry which is preliminary data.</text>
</comment>
<dbReference type="EMBL" id="BEXD01000172">
    <property type="protein sequence ID" value="GBB84947.1"/>
    <property type="molecule type" value="Genomic_DNA"/>
</dbReference>
<accession>A0A2Z6Q4M9</accession>
<dbReference type="AlphaFoldDB" id="A0A2Z6Q4M9"/>
<dbReference type="EMBL" id="BLAL01000252">
    <property type="protein sequence ID" value="GES96506.1"/>
    <property type="molecule type" value="Genomic_DNA"/>
</dbReference>
<sequence length="114" mass="12421">MHKQCVTHPRISCYTGDKNGISSPVLHQSNPVAPNNIAESKSKSKGKKKNKNKNTLVVNPAFASSQDNILAQDATSSVLPLLSENTIINKATTSFTSLPESSGTKKKQRCRKWI</sequence>
<feature type="region of interest" description="Disordered" evidence="1">
    <location>
        <begin position="1"/>
        <end position="54"/>
    </location>
</feature>
<organism evidence="2 4">
    <name type="scientific">Rhizophagus clarus</name>
    <dbReference type="NCBI Taxonomy" id="94130"/>
    <lineage>
        <taxon>Eukaryota</taxon>
        <taxon>Fungi</taxon>
        <taxon>Fungi incertae sedis</taxon>
        <taxon>Mucoromycota</taxon>
        <taxon>Glomeromycotina</taxon>
        <taxon>Glomeromycetes</taxon>
        <taxon>Glomerales</taxon>
        <taxon>Glomeraceae</taxon>
        <taxon>Rhizophagus</taxon>
    </lineage>
</organism>
<keyword evidence="4" id="KW-1185">Reference proteome</keyword>
<dbReference type="Proteomes" id="UP000615446">
    <property type="component" value="Unassembled WGS sequence"/>
</dbReference>
<evidence type="ECO:0000256" key="1">
    <source>
        <dbReference type="SAM" id="MobiDB-lite"/>
    </source>
</evidence>
<name>A0A2Z6Q4M9_9GLOM</name>
<feature type="compositionally biased region" description="Basic residues" evidence="1">
    <location>
        <begin position="43"/>
        <end position="52"/>
    </location>
</feature>